<evidence type="ECO:0000259" key="1">
    <source>
        <dbReference type="PROSITE" id="PS51465"/>
    </source>
</evidence>
<dbReference type="PROSITE" id="PS51465">
    <property type="entry name" value="KAZAL_2"/>
    <property type="match status" value="1"/>
</dbReference>
<dbReference type="InterPro" id="IPR002350">
    <property type="entry name" value="Kazal_dom"/>
</dbReference>
<comment type="caution">
    <text evidence="2">The sequence shown here is derived from an EMBL/GenBank/DDBJ whole genome shotgun (WGS) entry which is preliminary data.</text>
</comment>
<protein>
    <submittedName>
        <fullName evidence="2">Greglin</fullName>
    </submittedName>
</protein>
<reference evidence="2" key="1">
    <citation type="submission" date="2021-07" db="EMBL/GenBank/DDBJ databases">
        <authorList>
            <person name="Catto M.A."/>
            <person name="Jacobson A."/>
            <person name="Kennedy G."/>
            <person name="Labadie P."/>
            <person name="Hunt B.G."/>
            <person name="Srinivasan R."/>
        </authorList>
    </citation>
    <scope>NUCLEOTIDE SEQUENCE</scope>
    <source>
        <strain evidence="2">PL_HMW_Pooled</strain>
        <tissue evidence="2">Head</tissue>
    </source>
</reference>
<feature type="domain" description="Kazal-like" evidence="1">
    <location>
        <begin position="26"/>
        <end position="71"/>
    </location>
</feature>
<evidence type="ECO:0000313" key="2">
    <source>
        <dbReference type="EMBL" id="KAK3929071.1"/>
    </source>
</evidence>
<dbReference type="AlphaFoldDB" id="A0AAE1HYV0"/>
<organism evidence="2 3">
    <name type="scientific">Frankliniella fusca</name>
    <dbReference type="NCBI Taxonomy" id="407009"/>
    <lineage>
        <taxon>Eukaryota</taxon>
        <taxon>Metazoa</taxon>
        <taxon>Ecdysozoa</taxon>
        <taxon>Arthropoda</taxon>
        <taxon>Hexapoda</taxon>
        <taxon>Insecta</taxon>
        <taxon>Pterygota</taxon>
        <taxon>Neoptera</taxon>
        <taxon>Paraneoptera</taxon>
        <taxon>Thysanoptera</taxon>
        <taxon>Terebrantia</taxon>
        <taxon>Thripoidea</taxon>
        <taxon>Thripidae</taxon>
        <taxon>Frankliniella</taxon>
    </lineage>
</organism>
<dbReference type="InterPro" id="IPR036058">
    <property type="entry name" value="Kazal_dom_sf"/>
</dbReference>
<evidence type="ECO:0000313" key="3">
    <source>
        <dbReference type="Proteomes" id="UP001219518"/>
    </source>
</evidence>
<dbReference type="Pfam" id="PF07648">
    <property type="entry name" value="Kazal_2"/>
    <property type="match status" value="1"/>
</dbReference>
<reference evidence="2" key="2">
    <citation type="journal article" date="2023" name="BMC Genomics">
        <title>Pest status, molecular evolution, and epigenetic factors derived from the genome assembly of Frankliniella fusca, a thysanopteran phytovirus vector.</title>
        <authorList>
            <person name="Catto M.A."/>
            <person name="Labadie P.E."/>
            <person name="Jacobson A.L."/>
            <person name="Kennedy G.G."/>
            <person name="Srinivasan R."/>
            <person name="Hunt B.G."/>
        </authorList>
    </citation>
    <scope>NUCLEOTIDE SEQUENCE</scope>
    <source>
        <strain evidence="2">PL_HMW_Pooled</strain>
    </source>
</reference>
<proteinExistence type="predicted"/>
<dbReference type="Gene3D" id="3.30.60.30">
    <property type="match status" value="1"/>
</dbReference>
<keyword evidence="3" id="KW-1185">Reference proteome</keyword>
<dbReference type="CDD" id="cd00104">
    <property type="entry name" value="KAZAL_FS"/>
    <property type="match status" value="1"/>
</dbReference>
<gene>
    <name evidence="2" type="ORF">KUF71_017557</name>
</gene>
<name>A0AAE1HYV0_9NEOP</name>
<sequence length="71" mass="7666">MRGDNNGSVYTGNPIVNGEANEDALSDSYRGCADVCPALFDPVCARKGNVFRTFGNECELQRFNCKSGQGE</sequence>
<accession>A0AAE1HYV0</accession>
<dbReference type="EMBL" id="JAHWGI010001376">
    <property type="protein sequence ID" value="KAK3929071.1"/>
    <property type="molecule type" value="Genomic_DNA"/>
</dbReference>
<dbReference type="Proteomes" id="UP001219518">
    <property type="component" value="Unassembled WGS sequence"/>
</dbReference>
<dbReference type="SUPFAM" id="SSF100895">
    <property type="entry name" value="Kazal-type serine protease inhibitors"/>
    <property type="match status" value="1"/>
</dbReference>